<accession>A0ABD3AY57</accession>
<name>A0ABD3AY57_9GENT</name>
<organism evidence="1 2">
    <name type="scientific">Cinchona calisaya</name>
    <dbReference type="NCBI Taxonomy" id="153742"/>
    <lineage>
        <taxon>Eukaryota</taxon>
        <taxon>Viridiplantae</taxon>
        <taxon>Streptophyta</taxon>
        <taxon>Embryophyta</taxon>
        <taxon>Tracheophyta</taxon>
        <taxon>Spermatophyta</taxon>
        <taxon>Magnoliopsida</taxon>
        <taxon>eudicotyledons</taxon>
        <taxon>Gunneridae</taxon>
        <taxon>Pentapetalae</taxon>
        <taxon>asterids</taxon>
        <taxon>lamiids</taxon>
        <taxon>Gentianales</taxon>
        <taxon>Rubiaceae</taxon>
        <taxon>Cinchonoideae</taxon>
        <taxon>Cinchoneae</taxon>
        <taxon>Cinchona</taxon>
    </lineage>
</organism>
<reference evidence="1 2" key="1">
    <citation type="submission" date="2024-11" db="EMBL/GenBank/DDBJ databases">
        <title>A near-complete genome assembly of Cinchona calisaya.</title>
        <authorList>
            <person name="Lian D.C."/>
            <person name="Zhao X.W."/>
            <person name="Wei L."/>
        </authorList>
    </citation>
    <scope>NUCLEOTIDE SEQUENCE [LARGE SCALE GENOMIC DNA]</scope>
    <source>
        <tissue evidence="1">Nenye</tissue>
    </source>
</reference>
<dbReference type="EMBL" id="JBJUIK010000002">
    <property type="protein sequence ID" value="KAL3536045.1"/>
    <property type="molecule type" value="Genomic_DNA"/>
</dbReference>
<evidence type="ECO:0000313" key="1">
    <source>
        <dbReference type="EMBL" id="KAL3536045.1"/>
    </source>
</evidence>
<dbReference type="Proteomes" id="UP001630127">
    <property type="component" value="Unassembled WGS sequence"/>
</dbReference>
<dbReference type="PANTHER" id="PTHR34569">
    <property type="entry name" value="EXPRESSED PROTEIN"/>
    <property type="match status" value="1"/>
</dbReference>
<evidence type="ECO:0000313" key="2">
    <source>
        <dbReference type="Proteomes" id="UP001630127"/>
    </source>
</evidence>
<dbReference type="AlphaFoldDB" id="A0ABD3AY57"/>
<dbReference type="PANTHER" id="PTHR34569:SF2">
    <property type="entry name" value="EXPRESSED PROTEIN"/>
    <property type="match status" value="1"/>
</dbReference>
<comment type="caution">
    <text evidence="1">The sequence shown here is derived from an EMBL/GenBank/DDBJ whole genome shotgun (WGS) entry which is preliminary data.</text>
</comment>
<sequence>MDDVASAPLHTISQNQLLLLRRCRSNSISTSSLVVPINLHHHHSSSNSSSSAFKSSSVDFDLISIKPISYTSLKDLLPSTPVNSPKPNNNNNINSCPAQTGSDISIKNRLVQQAAWAYLQPMSTSPDSSAGNFLHRLWSNFQLFLNNPLSAFRGFFDLHIFRTLRNAFDSLLRSIQIRSSS</sequence>
<keyword evidence="2" id="KW-1185">Reference proteome</keyword>
<proteinExistence type="predicted"/>
<protein>
    <submittedName>
        <fullName evidence="1">Uncharacterized protein</fullName>
    </submittedName>
</protein>
<gene>
    <name evidence="1" type="ORF">ACH5RR_004506</name>
</gene>